<gene>
    <name evidence="5" type="ORF">BJY24_003976</name>
</gene>
<reference evidence="5 6" key="1">
    <citation type="submission" date="2020-08" db="EMBL/GenBank/DDBJ databases">
        <title>Sequencing the genomes of 1000 actinobacteria strains.</title>
        <authorList>
            <person name="Klenk H.-P."/>
        </authorList>
    </citation>
    <scope>NUCLEOTIDE SEQUENCE [LARGE SCALE GENOMIC DNA]</scope>
    <source>
        <strain evidence="5 6">DSM 43582</strain>
    </source>
</reference>
<evidence type="ECO:0000313" key="5">
    <source>
        <dbReference type="EMBL" id="MBB5915109.1"/>
    </source>
</evidence>
<dbReference type="PANTHER" id="PTHR38011">
    <property type="entry name" value="DIHYDROFOLATE REDUCTASE FAMILY PROTEIN (AFU_ORTHOLOGUE AFUA_8G06820)"/>
    <property type="match status" value="1"/>
</dbReference>
<comment type="caution">
    <text evidence="5">The sequence shown here is derived from an EMBL/GenBank/DDBJ whole genome shotgun (WGS) entry which is preliminary data.</text>
</comment>
<proteinExistence type="predicted"/>
<keyword evidence="6" id="KW-1185">Reference proteome</keyword>
<dbReference type="InterPro" id="IPR002734">
    <property type="entry name" value="RibDG_C"/>
</dbReference>
<dbReference type="AlphaFoldDB" id="A0A7W9UJ52"/>
<evidence type="ECO:0000256" key="1">
    <source>
        <dbReference type="ARBA" id="ARBA00005104"/>
    </source>
</evidence>
<evidence type="ECO:0000256" key="3">
    <source>
        <dbReference type="ARBA" id="ARBA00023002"/>
    </source>
</evidence>
<dbReference type="GO" id="GO:0008703">
    <property type="term" value="F:5-amino-6-(5-phosphoribosylamino)uracil reductase activity"/>
    <property type="evidence" value="ECO:0007669"/>
    <property type="project" value="UniProtKB-EC"/>
</dbReference>
<dbReference type="Pfam" id="PF01872">
    <property type="entry name" value="RibD_C"/>
    <property type="match status" value="1"/>
</dbReference>
<dbReference type="PANTHER" id="PTHR38011:SF7">
    <property type="entry name" value="2,5-DIAMINO-6-RIBOSYLAMINO-4(3H)-PYRIMIDINONE 5'-PHOSPHATE REDUCTASE"/>
    <property type="match status" value="1"/>
</dbReference>
<comment type="pathway">
    <text evidence="1">Cofactor biosynthesis; riboflavin biosynthesis.</text>
</comment>
<name>A0A7W9UJ52_9NOCA</name>
<keyword evidence="3 5" id="KW-0560">Oxidoreductase</keyword>
<accession>A0A7W9UJ52</accession>
<feature type="domain" description="Bacterial bifunctional deaminase-reductase C-terminal" evidence="4">
    <location>
        <begin position="4"/>
        <end position="217"/>
    </location>
</feature>
<dbReference type="InterPro" id="IPR024072">
    <property type="entry name" value="DHFR-like_dom_sf"/>
</dbReference>
<dbReference type="SUPFAM" id="SSF53597">
    <property type="entry name" value="Dihydrofolate reductase-like"/>
    <property type="match status" value="1"/>
</dbReference>
<dbReference type="InterPro" id="IPR050765">
    <property type="entry name" value="Riboflavin_Biosynth_HTPR"/>
</dbReference>
<dbReference type="Gene3D" id="3.40.430.10">
    <property type="entry name" value="Dihydrofolate Reductase, subunit A"/>
    <property type="match status" value="1"/>
</dbReference>
<sequence>MPRPYVVSSVAVSIDGYIDDTIPERLHLSNSEDFDRVDQVRTESDAILIGAETLRRDNPRLIIKSDDRRAARVAAGKPGHLQKIVVTRSGDLDAAANFWHHGVDEQRPIVYTTEAGAEKLGDRLGELATVVSLGEAVDFAALLDDLGDRGIGQLMIEGGTSIHTAVLSAGLVDELHVAVAPLLVGQADAPRFVNPAEFPGGTRRRMRLVDITQVGDVALLRYHPKQESSDG</sequence>
<dbReference type="EC" id="1.1.1.193" evidence="5"/>
<evidence type="ECO:0000313" key="6">
    <source>
        <dbReference type="Proteomes" id="UP000540412"/>
    </source>
</evidence>
<dbReference type="GO" id="GO:0009231">
    <property type="term" value="P:riboflavin biosynthetic process"/>
    <property type="evidence" value="ECO:0007669"/>
    <property type="project" value="InterPro"/>
</dbReference>
<dbReference type="Proteomes" id="UP000540412">
    <property type="component" value="Unassembled WGS sequence"/>
</dbReference>
<evidence type="ECO:0000256" key="2">
    <source>
        <dbReference type="ARBA" id="ARBA00022857"/>
    </source>
</evidence>
<dbReference type="RefSeq" id="WP_040746737.1">
    <property type="nucleotide sequence ID" value="NZ_JACHIT010000001.1"/>
</dbReference>
<organism evidence="5 6">
    <name type="scientific">Nocardia transvalensis</name>
    <dbReference type="NCBI Taxonomy" id="37333"/>
    <lineage>
        <taxon>Bacteria</taxon>
        <taxon>Bacillati</taxon>
        <taxon>Actinomycetota</taxon>
        <taxon>Actinomycetes</taxon>
        <taxon>Mycobacteriales</taxon>
        <taxon>Nocardiaceae</taxon>
        <taxon>Nocardia</taxon>
    </lineage>
</organism>
<protein>
    <submittedName>
        <fullName evidence="5">5-amino-6-(5-phosphoribosylamino)uracil reductase</fullName>
        <ecNumber evidence="5">1.1.1.193</ecNumber>
    </submittedName>
</protein>
<dbReference type="EMBL" id="JACHIT010000001">
    <property type="protein sequence ID" value="MBB5915109.1"/>
    <property type="molecule type" value="Genomic_DNA"/>
</dbReference>
<keyword evidence="2" id="KW-0521">NADP</keyword>
<evidence type="ECO:0000259" key="4">
    <source>
        <dbReference type="Pfam" id="PF01872"/>
    </source>
</evidence>